<reference evidence="2 3" key="1">
    <citation type="journal article" date="2016" name="Environ. Microbiol.">
        <title>Genomic resolution of a cold subsurface aquifer community provides metabolic insights for novel microbes adapted to high CO concentrations.</title>
        <authorList>
            <person name="Probst A.J."/>
            <person name="Castelle C.J."/>
            <person name="Singh A."/>
            <person name="Brown C.T."/>
            <person name="Anantharaman K."/>
            <person name="Sharon I."/>
            <person name="Hug L.A."/>
            <person name="Burstein D."/>
            <person name="Emerson J.B."/>
            <person name="Thomas B.C."/>
            <person name="Banfield J.F."/>
        </authorList>
    </citation>
    <scope>NUCLEOTIDE SEQUENCE [LARGE SCALE GENOMIC DNA]</scope>
    <source>
        <strain evidence="2">CG1_02_37_22</strain>
    </source>
</reference>
<comment type="caution">
    <text evidence="2">The sequence shown here is derived from an EMBL/GenBank/DDBJ whole genome shotgun (WGS) entry which is preliminary data.</text>
</comment>
<dbReference type="InterPro" id="IPR027954">
    <property type="entry name" value="Transcobalamin-like_C"/>
</dbReference>
<feature type="domain" description="Transcobalamin-like C-terminal" evidence="1">
    <location>
        <begin position="98"/>
        <end position="150"/>
    </location>
</feature>
<dbReference type="STRING" id="1805209.AUJ73_00995"/>
<protein>
    <recommendedName>
        <fullName evidence="1">Transcobalamin-like C-terminal domain-containing protein</fullName>
    </recommendedName>
</protein>
<dbReference type="Proteomes" id="UP000183120">
    <property type="component" value="Unassembled WGS sequence"/>
</dbReference>
<gene>
    <name evidence="2" type="ORF">AUJ73_00995</name>
</gene>
<accession>A0A1J4TYP3</accession>
<sequence>MIRKNLIKIIIIASIFLFVGATLSLRGGNYYPDKSNSQIAGKKSGPKIISPTEIPEKTTEKVVIDFGDGNIITGEVKANNAYESLVIASKDSGLEIFTKEYDFGLMVTSIGGKQNSNEKAWMYSVNDRSGDKSADQYIIKPGDTVEWKYSSF</sequence>
<evidence type="ECO:0000313" key="3">
    <source>
        <dbReference type="Proteomes" id="UP000183120"/>
    </source>
</evidence>
<evidence type="ECO:0000259" key="1">
    <source>
        <dbReference type="Pfam" id="PF14478"/>
    </source>
</evidence>
<organism evidence="2 3">
    <name type="scientific">Candidatus Gottesmanbacteria bacterium CG1_02_37_22</name>
    <dbReference type="NCBI Taxonomy" id="1805209"/>
    <lineage>
        <taxon>Bacteria</taxon>
        <taxon>Candidatus Gottesmaniibacteriota</taxon>
    </lineage>
</organism>
<dbReference type="AlphaFoldDB" id="A0A1J4TYP3"/>
<proteinExistence type="predicted"/>
<dbReference type="Gene3D" id="2.170.130.30">
    <property type="match status" value="1"/>
</dbReference>
<dbReference type="Pfam" id="PF14478">
    <property type="entry name" value="DUF4430"/>
    <property type="match status" value="1"/>
</dbReference>
<evidence type="ECO:0000313" key="2">
    <source>
        <dbReference type="EMBL" id="OIO15191.1"/>
    </source>
</evidence>
<dbReference type="EMBL" id="MNUY01000016">
    <property type="protein sequence ID" value="OIO15191.1"/>
    <property type="molecule type" value="Genomic_DNA"/>
</dbReference>
<name>A0A1J4TYP3_9BACT</name>